<dbReference type="Proteomes" id="UP001229421">
    <property type="component" value="Unassembled WGS sequence"/>
</dbReference>
<evidence type="ECO:0000313" key="2">
    <source>
        <dbReference type="Proteomes" id="UP001229421"/>
    </source>
</evidence>
<organism evidence="1 2">
    <name type="scientific">Tagetes erecta</name>
    <name type="common">African marigold</name>
    <dbReference type="NCBI Taxonomy" id="13708"/>
    <lineage>
        <taxon>Eukaryota</taxon>
        <taxon>Viridiplantae</taxon>
        <taxon>Streptophyta</taxon>
        <taxon>Embryophyta</taxon>
        <taxon>Tracheophyta</taxon>
        <taxon>Spermatophyta</taxon>
        <taxon>Magnoliopsida</taxon>
        <taxon>eudicotyledons</taxon>
        <taxon>Gunneridae</taxon>
        <taxon>Pentapetalae</taxon>
        <taxon>asterids</taxon>
        <taxon>campanulids</taxon>
        <taxon>Asterales</taxon>
        <taxon>Asteraceae</taxon>
        <taxon>Asteroideae</taxon>
        <taxon>Heliantheae alliance</taxon>
        <taxon>Tageteae</taxon>
        <taxon>Tagetes</taxon>
    </lineage>
</organism>
<evidence type="ECO:0000313" key="1">
    <source>
        <dbReference type="EMBL" id="KAK1405863.1"/>
    </source>
</evidence>
<proteinExistence type="predicted"/>
<keyword evidence="2" id="KW-1185">Reference proteome</keyword>
<comment type="caution">
    <text evidence="1">The sequence shown here is derived from an EMBL/GenBank/DDBJ whole genome shotgun (WGS) entry which is preliminary data.</text>
</comment>
<reference evidence="1" key="1">
    <citation type="journal article" date="2023" name="bioRxiv">
        <title>Improved chromosome-level genome assembly for marigold (Tagetes erecta).</title>
        <authorList>
            <person name="Jiang F."/>
            <person name="Yuan L."/>
            <person name="Wang S."/>
            <person name="Wang H."/>
            <person name="Xu D."/>
            <person name="Wang A."/>
            <person name="Fan W."/>
        </authorList>
    </citation>
    <scope>NUCLEOTIDE SEQUENCE</scope>
    <source>
        <strain evidence="1">WSJ</strain>
        <tissue evidence="1">Leaf</tissue>
    </source>
</reference>
<accession>A0AAD8JL96</accession>
<sequence>MLWTPLFSGFFQRKGPYLFYSVGKNGTIFVRRNKEKQIYSILDKYQYAMYLFEVLERKMHLGLTYSATWQIYWVIWDFPVFSPIEISSVSPTKDSFNHQKFGA</sequence>
<gene>
    <name evidence="1" type="ORF">QVD17_42466</name>
</gene>
<name>A0AAD8JL96_TARER</name>
<dbReference type="EMBL" id="JAUHHV010000023">
    <property type="protein sequence ID" value="KAK1405863.1"/>
    <property type="molecule type" value="Genomic_DNA"/>
</dbReference>
<dbReference type="AlphaFoldDB" id="A0AAD8JL96"/>
<protein>
    <submittedName>
        <fullName evidence="1">Uncharacterized protein</fullName>
    </submittedName>
</protein>